<dbReference type="PROSITE" id="PS50893">
    <property type="entry name" value="ABC_TRANSPORTER_2"/>
    <property type="match status" value="1"/>
</dbReference>
<sequence>MEPIFDLRNVSFAYADKYHALKDVSLKINAGEQVAIMGANGCGKSTLLSILNCLMFPTSGEFYAFGNPVTEEAFDSLEGNEFSTFFRKKVGFVFQNSDVQMFCSTVFDEIAFGPLQLDMKPEDVRKRVDEVIAMIGIEKLRDRAPHTLSGGEKKKVCIASVLATNPDVLLLDEPTAGLDPRTQLWLIELLHELGHAGKTIVTATHDLDAIEHISSRAIVMSEDHTIRADTHSASVVNNMELLLSTNLIHRHMHRHGNITHQHIHTHDHDHVHEHNHNEG</sequence>
<evidence type="ECO:0000259" key="10">
    <source>
        <dbReference type="PROSITE" id="PS50893"/>
    </source>
</evidence>
<keyword evidence="5" id="KW-0547">Nucleotide-binding</keyword>
<dbReference type="FunFam" id="3.40.50.300:FF:000224">
    <property type="entry name" value="Energy-coupling factor transporter ATP-binding protein EcfA"/>
    <property type="match status" value="1"/>
</dbReference>
<dbReference type="SMART" id="SM00382">
    <property type="entry name" value="AAA"/>
    <property type="match status" value="1"/>
</dbReference>
<dbReference type="PANTHER" id="PTHR43553">
    <property type="entry name" value="HEAVY METAL TRANSPORTER"/>
    <property type="match status" value="1"/>
</dbReference>
<dbReference type="InterPro" id="IPR015856">
    <property type="entry name" value="ABC_transpr_CbiO/EcfA_su"/>
</dbReference>
<evidence type="ECO:0000256" key="3">
    <source>
        <dbReference type="ARBA" id="ARBA00022448"/>
    </source>
</evidence>
<dbReference type="Proteomes" id="UP000000663">
    <property type="component" value="Chromosome"/>
</dbReference>
<keyword evidence="4" id="KW-1003">Cell membrane</keyword>
<evidence type="ECO:0000256" key="8">
    <source>
        <dbReference type="ARBA" id="ARBA00023136"/>
    </source>
</evidence>
<dbReference type="Gene3D" id="3.40.50.300">
    <property type="entry name" value="P-loop containing nucleotide triphosphate hydrolases"/>
    <property type="match status" value="1"/>
</dbReference>
<dbReference type="EMBL" id="AM114193">
    <property type="protein sequence ID" value="CAJ37929.1"/>
    <property type="molecule type" value="Genomic_DNA"/>
</dbReference>
<keyword evidence="12" id="KW-1185">Reference proteome</keyword>
<dbReference type="CDD" id="cd03225">
    <property type="entry name" value="ABC_cobalt_CbiO_domain1"/>
    <property type="match status" value="1"/>
</dbReference>
<dbReference type="InterPro" id="IPR017871">
    <property type="entry name" value="ABC_transporter-like_CS"/>
</dbReference>
<name>Q0W114_METAR</name>
<evidence type="ECO:0000256" key="4">
    <source>
        <dbReference type="ARBA" id="ARBA00022475"/>
    </source>
</evidence>
<reference evidence="11 12" key="1">
    <citation type="journal article" date="2006" name="Science">
        <title>Genome of rice cluster I archaea -- the key methane producers in the rice rhizosphere.</title>
        <authorList>
            <person name="Erkel C."/>
            <person name="Kube M."/>
            <person name="Reinhardt R."/>
            <person name="Liesack W."/>
        </authorList>
    </citation>
    <scope>NUCLEOTIDE SEQUENCE [LARGE SCALE GENOMIC DNA]</scope>
    <source>
        <strain evidence="12">DSM 22066 / NBRC 105507 / MRE50</strain>
    </source>
</reference>
<dbReference type="GeneID" id="5144048"/>
<evidence type="ECO:0000256" key="6">
    <source>
        <dbReference type="ARBA" id="ARBA00022840"/>
    </source>
</evidence>
<feature type="domain" description="ABC transporter" evidence="10">
    <location>
        <begin position="5"/>
        <end position="247"/>
    </location>
</feature>
<dbReference type="InterPro" id="IPR050095">
    <property type="entry name" value="ECF_ABC_transporter_ATP-bd"/>
</dbReference>
<dbReference type="InterPro" id="IPR003439">
    <property type="entry name" value="ABC_transporter-like_ATP-bd"/>
</dbReference>
<evidence type="ECO:0000313" key="11">
    <source>
        <dbReference type="EMBL" id="CAJ37929.1"/>
    </source>
</evidence>
<comment type="function">
    <text evidence="9">Probably part of an ABC transporter complex. Responsible for energy coupling to the transport system.</text>
</comment>
<dbReference type="InterPro" id="IPR003593">
    <property type="entry name" value="AAA+_ATPase"/>
</dbReference>
<proteinExistence type="inferred from homology"/>
<protein>
    <submittedName>
        <fullName evidence="11">ABC-type cobalt import system, ATPase component</fullName>
    </submittedName>
</protein>
<comment type="similarity">
    <text evidence="2">Belongs to the ABC transporter superfamily.</text>
</comment>
<keyword evidence="7" id="KW-1278">Translocase</keyword>
<evidence type="ECO:0000256" key="1">
    <source>
        <dbReference type="ARBA" id="ARBA00004236"/>
    </source>
</evidence>
<dbReference type="RefSeq" id="WP_012034665.1">
    <property type="nucleotide sequence ID" value="NC_009464.1"/>
</dbReference>
<evidence type="ECO:0000256" key="2">
    <source>
        <dbReference type="ARBA" id="ARBA00005417"/>
    </source>
</evidence>
<keyword evidence="6" id="KW-0067">ATP-binding</keyword>
<dbReference type="InterPro" id="IPR027417">
    <property type="entry name" value="P-loop_NTPase"/>
</dbReference>
<evidence type="ECO:0000313" key="12">
    <source>
        <dbReference type="Proteomes" id="UP000000663"/>
    </source>
</evidence>
<dbReference type="GO" id="GO:0016887">
    <property type="term" value="F:ATP hydrolysis activity"/>
    <property type="evidence" value="ECO:0007669"/>
    <property type="project" value="InterPro"/>
</dbReference>
<keyword evidence="3" id="KW-0813">Transport</keyword>
<evidence type="ECO:0000256" key="9">
    <source>
        <dbReference type="ARBA" id="ARBA00025157"/>
    </source>
</evidence>
<dbReference type="PATRIC" id="fig|351160.9.peg.354"/>
<gene>
    <name evidence="11" type="primary">cbiO-1</name>
    <name evidence="11" type="ORF">RRC174</name>
</gene>
<dbReference type="OrthoDB" id="18209at2157"/>
<dbReference type="KEGG" id="rci:RRC174"/>
<dbReference type="Pfam" id="PF00005">
    <property type="entry name" value="ABC_tran"/>
    <property type="match status" value="1"/>
</dbReference>
<dbReference type="GO" id="GO:0043190">
    <property type="term" value="C:ATP-binding cassette (ABC) transporter complex"/>
    <property type="evidence" value="ECO:0007669"/>
    <property type="project" value="TreeGrafter"/>
</dbReference>
<dbReference type="STRING" id="351160.RRC174"/>
<organism evidence="11 12">
    <name type="scientific">Methanocella arvoryzae (strain DSM 22066 / NBRC 105507 / MRE50)</name>
    <dbReference type="NCBI Taxonomy" id="351160"/>
    <lineage>
        <taxon>Archaea</taxon>
        <taxon>Methanobacteriati</taxon>
        <taxon>Methanobacteriota</taxon>
        <taxon>Stenosarchaea group</taxon>
        <taxon>Methanomicrobia</taxon>
        <taxon>Methanocellales</taxon>
        <taxon>Methanocellaceae</taxon>
        <taxon>Methanocella</taxon>
    </lineage>
</organism>
<evidence type="ECO:0000256" key="5">
    <source>
        <dbReference type="ARBA" id="ARBA00022741"/>
    </source>
</evidence>
<evidence type="ECO:0000256" key="7">
    <source>
        <dbReference type="ARBA" id="ARBA00022967"/>
    </source>
</evidence>
<dbReference type="AlphaFoldDB" id="Q0W114"/>
<accession>Q0W114</accession>
<keyword evidence="8" id="KW-0472">Membrane</keyword>
<dbReference type="PROSITE" id="PS00211">
    <property type="entry name" value="ABC_TRANSPORTER_1"/>
    <property type="match status" value="1"/>
</dbReference>
<dbReference type="GO" id="GO:0005524">
    <property type="term" value="F:ATP binding"/>
    <property type="evidence" value="ECO:0007669"/>
    <property type="project" value="UniProtKB-KW"/>
</dbReference>
<dbReference type="GO" id="GO:0042626">
    <property type="term" value="F:ATPase-coupled transmembrane transporter activity"/>
    <property type="evidence" value="ECO:0007669"/>
    <property type="project" value="TreeGrafter"/>
</dbReference>
<comment type="subcellular location">
    <subcellularLocation>
        <location evidence="1">Cell membrane</location>
    </subcellularLocation>
</comment>
<dbReference type="eggNOG" id="arCOG00202">
    <property type="taxonomic scope" value="Archaea"/>
</dbReference>
<dbReference type="SUPFAM" id="SSF52540">
    <property type="entry name" value="P-loop containing nucleoside triphosphate hydrolases"/>
    <property type="match status" value="1"/>
</dbReference>